<proteinExistence type="predicted"/>
<keyword evidence="3" id="KW-1185">Reference proteome</keyword>
<dbReference type="OrthoDB" id="322908at2"/>
<evidence type="ECO:0000313" key="2">
    <source>
        <dbReference type="EMBL" id="QEN05332.1"/>
    </source>
</evidence>
<sequence length="88" mass="10426">MLLGGYIDPQGFEILNNLRSYYPNVASILMDNKTFDDYNEYAHGISLVKQLDLPYLTKEERELYKRLFNNNECLRLEQERIRFSIGSN</sequence>
<dbReference type="InterPro" id="IPR024534">
    <property type="entry name" value="JetD_C"/>
</dbReference>
<dbReference type="Pfam" id="PF09983">
    <property type="entry name" value="JetD_C"/>
    <property type="match status" value="1"/>
</dbReference>
<dbReference type="AlphaFoldDB" id="A0A5C1QGI4"/>
<name>A0A5C1QGI4_9SPIO</name>
<dbReference type="EMBL" id="CP035807">
    <property type="protein sequence ID" value="QEN05332.1"/>
    <property type="molecule type" value="Genomic_DNA"/>
</dbReference>
<accession>A0A5C1QGI4</accession>
<gene>
    <name evidence="2" type="ORF">EW093_11625</name>
</gene>
<protein>
    <recommendedName>
        <fullName evidence="1">Wadjet protein JetD C-terminal domain-containing protein</fullName>
    </recommendedName>
</protein>
<organism evidence="2 3">
    <name type="scientific">Thiospirochaeta perfilievii</name>
    <dbReference type="NCBI Taxonomy" id="252967"/>
    <lineage>
        <taxon>Bacteria</taxon>
        <taxon>Pseudomonadati</taxon>
        <taxon>Spirochaetota</taxon>
        <taxon>Spirochaetia</taxon>
        <taxon>Spirochaetales</taxon>
        <taxon>Spirochaetaceae</taxon>
        <taxon>Thiospirochaeta</taxon>
    </lineage>
</organism>
<dbReference type="Proteomes" id="UP000323824">
    <property type="component" value="Chromosome"/>
</dbReference>
<reference evidence="2 3" key="1">
    <citation type="submission" date="2019-02" db="EMBL/GenBank/DDBJ databases">
        <authorList>
            <person name="Fomenkov A."/>
            <person name="Dubinina G."/>
            <person name="Grabovich M."/>
            <person name="Vincze T."/>
            <person name="Roberts R.J."/>
        </authorList>
    </citation>
    <scope>NUCLEOTIDE SEQUENCE [LARGE SCALE GENOMIC DNA]</scope>
    <source>
        <strain evidence="2 3">P</strain>
    </source>
</reference>
<dbReference type="KEGG" id="sper:EW093_11625"/>
<feature type="domain" description="Wadjet protein JetD C-terminal" evidence="1">
    <location>
        <begin position="5"/>
        <end position="84"/>
    </location>
</feature>
<evidence type="ECO:0000259" key="1">
    <source>
        <dbReference type="Pfam" id="PF09983"/>
    </source>
</evidence>
<reference evidence="2 3" key="2">
    <citation type="submission" date="2019-09" db="EMBL/GenBank/DDBJ databases">
        <title>Complete Genome Sequence and Methylome Analysis of free living Spirochaetas.</title>
        <authorList>
            <person name="Leshcheva N."/>
            <person name="Mikheeva N."/>
        </authorList>
    </citation>
    <scope>NUCLEOTIDE SEQUENCE [LARGE SCALE GENOMIC DNA]</scope>
    <source>
        <strain evidence="2 3">P</strain>
    </source>
</reference>
<evidence type="ECO:0000313" key="3">
    <source>
        <dbReference type="Proteomes" id="UP000323824"/>
    </source>
</evidence>